<keyword evidence="2" id="KW-1185">Reference proteome</keyword>
<dbReference type="EMBL" id="CP036262">
    <property type="protein sequence ID" value="QDS94984.1"/>
    <property type="molecule type" value="Genomic_DNA"/>
</dbReference>
<gene>
    <name evidence="1" type="ORF">FF011L_37680</name>
</gene>
<accession>A0A517MJF4</accession>
<dbReference type="Proteomes" id="UP000320672">
    <property type="component" value="Chromosome"/>
</dbReference>
<protein>
    <submittedName>
        <fullName evidence="1">Uncharacterized protein</fullName>
    </submittedName>
</protein>
<evidence type="ECO:0000313" key="1">
    <source>
        <dbReference type="EMBL" id="QDS94984.1"/>
    </source>
</evidence>
<evidence type="ECO:0000313" key="2">
    <source>
        <dbReference type="Proteomes" id="UP000320672"/>
    </source>
</evidence>
<name>A0A517MJF4_9BACT</name>
<dbReference type="AlphaFoldDB" id="A0A517MJF4"/>
<reference evidence="1 2" key="1">
    <citation type="submission" date="2019-02" db="EMBL/GenBank/DDBJ databases">
        <title>Deep-cultivation of Planctomycetes and their phenomic and genomic characterization uncovers novel biology.</title>
        <authorList>
            <person name="Wiegand S."/>
            <person name="Jogler M."/>
            <person name="Boedeker C."/>
            <person name="Pinto D."/>
            <person name="Vollmers J."/>
            <person name="Rivas-Marin E."/>
            <person name="Kohn T."/>
            <person name="Peeters S.H."/>
            <person name="Heuer A."/>
            <person name="Rast P."/>
            <person name="Oberbeckmann S."/>
            <person name="Bunk B."/>
            <person name="Jeske O."/>
            <person name="Meyerdierks A."/>
            <person name="Storesund J.E."/>
            <person name="Kallscheuer N."/>
            <person name="Luecker S."/>
            <person name="Lage O.M."/>
            <person name="Pohl T."/>
            <person name="Merkel B.J."/>
            <person name="Hornburger P."/>
            <person name="Mueller R.-W."/>
            <person name="Bruemmer F."/>
            <person name="Labrenz M."/>
            <person name="Spormann A.M."/>
            <person name="Op den Camp H."/>
            <person name="Overmann J."/>
            <person name="Amann R."/>
            <person name="Jetten M.S.M."/>
            <person name="Mascher T."/>
            <person name="Medema M.H."/>
            <person name="Devos D.P."/>
            <person name="Kaster A.-K."/>
            <person name="Ovreas L."/>
            <person name="Rohde M."/>
            <person name="Galperin M.Y."/>
            <person name="Jogler C."/>
        </authorList>
    </citation>
    <scope>NUCLEOTIDE SEQUENCE [LARGE SCALE GENOMIC DNA]</scope>
    <source>
        <strain evidence="1 2">FF011L</strain>
    </source>
</reference>
<proteinExistence type="predicted"/>
<sequence>MITVPPMKIPTLHWTRPRKLTLALAAVTMAGCAQWKATPPSPHESRGLPAASVAADATVMDIIFWPLPDALPASDIDAGADPLEILWRDTDELAVDAKTRTALQANGLRAGRIDHIEQLLDRIGIPQPDDPAQKLLQQAAVSSDIASSQHRLPFRDGQQEEFAIRQTSKESQSVVIRKGKDSIGRTLQQPQFLLTLQARPSDDGRVRIRTWPRIEHGPFRQSYVSTDQVIRTNMQREQWVLRELLIDTPLDQNQSLLIAPLKDPFGLGKQILTAARPDGTTERVAILIRVARKPQPAL</sequence>
<dbReference type="KEGG" id="rml:FF011L_37680"/>
<organism evidence="1 2">
    <name type="scientific">Roseimaritima multifibrata</name>
    <dbReference type="NCBI Taxonomy" id="1930274"/>
    <lineage>
        <taxon>Bacteria</taxon>
        <taxon>Pseudomonadati</taxon>
        <taxon>Planctomycetota</taxon>
        <taxon>Planctomycetia</taxon>
        <taxon>Pirellulales</taxon>
        <taxon>Pirellulaceae</taxon>
        <taxon>Roseimaritima</taxon>
    </lineage>
</organism>